<dbReference type="PANTHER" id="PTHR45875">
    <property type="entry name" value="METHYLTRANSFERASE N6AMT1"/>
    <property type="match status" value="1"/>
</dbReference>
<evidence type="ECO:0000256" key="4">
    <source>
        <dbReference type="ARBA" id="ARBA00022679"/>
    </source>
</evidence>
<evidence type="ECO:0000256" key="1">
    <source>
        <dbReference type="ARBA" id="ARBA00004123"/>
    </source>
</evidence>
<reference evidence="7 8" key="1">
    <citation type="submission" date="2014-04" db="EMBL/GenBank/DDBJ databases">
        <authorList>
            <consortium name="DOE Joint Genome Institute"/>
            <person name="Kuo A."/>
            <person name="Zuccaro A."/>
            <person name="Kohler A."/>
            <person name="Nagy L.G."/>
            <person name="Floudas D."/>
            <person name="Copeland A."/>
            <person name="Barry K.W."/>
            <person name="Cichocki N."/>
            <person name="Veneault-Fourrey C."/>
            <person name="LaButti K."/>
            <person name="Lindquist E.A."/>
            <person name="Lipzen A."/>
            <person name="Lundell T."/>
            <person name="Morin E."/>
            <person name="Murat C."/>
            <person name="Sun H."/>
            <person name="Tunlid A."/>
            <person name="Henrissat B."/>
            <person name="Grigoriev I.V."/>
            <person name="Hibbett D.S."/>
            <person name="Martin F."/>
            <person name="Nordberg H.P."/>
            <person name="Cantor M.N."/>
            <person name="Hua S.X."/>
        </authorList>
    </citation>
    <scope>NUCLEOTIDE SEQUENCE [LARGE SCALE GENOMIC DNA]</scope>
    <source>
        <strain evidence="7 8">MAFF 305830</strain>
    </source>
</reference>
<dbReference type="GO" id="GO:0005634">
    <property type="term" value="C:nucleus"/>
    <property type="evidence" value="ECO:0007669"/>
    <property type="project" value="UniProtKB-SubCell"/>
</dbReference>
<dbReference type="GO" id="GO:0003676">
    <property type="term" value="F:nucleic acid binding"/>
    <property type="evidence" value="ECO:0007669"/>
    <property type="project" value="InterPro"/>
</dbReference>
<dbReference type="HOGENOM" id="CLU_018398_6_0_1"/>
<protein>
    <recommendedName>
        <fullName evidence="9">Methyltransferase small domain-containing protein</fullName>
    </recommendedName>
</protein>
<dbReference type="PROSITE" id="PS00092">
    <property type="entry name" value="N6_MTASE"/>
    <property type="match status" value="1"/>
</dbReference>
<dbReference type="SUPFAM" id="SSF53335">
    <property type="entry name" value="S-adenosyl-L-methionine-dependent methyltransferases"/>
    <property type="match status" value="1"/>
</dbReference>
<comment type="similarity">
    <text evidence="2">Belongs to the eukaryotic/archaeal PrmC-related family.</text>
</comment>
<proteinExistence type="inferred from homology"/>
<dbReference type="OrthoDB" id="406152at2759"/>
<keyword evidence="4" id="KW-0808">Transferase</keyword>
<organism evidence="7 8">
    <name type="scientific">Serendipita vermifera MAFF 305830</name>
    <dbReference type="NCBI Taxonomy" id="933852"/>
    <lineage>
        <taxon>Eukaryota</taxon>
        <taxon>Fungi</taxon>
        <taxon>Dikarya</taxon>
        <taxon>Basidiomycota</taxon>
        <taxon>Agaricomycotina</taxon>
        <taxon>Agaricomycetes</taxon>
        <taxon>Sebacinales</taxon>
        <taxon>Serendipitaceae</taxon>
        <taxon>Serendipita</taxon>
    </lineage>
</organism>
<dbReference type="GO" id="GO:0008757">
    <property type="term" value="F:S-adenosylmethionine-dependent methyltransferase activity"/>
    <property type="evidence" value="ECO:0007669"/>
    <property type="project" value="TreeGrafter"/>
</dbReference>
<keyword evidence="8" id="KW-1185">Reference proteome</keyword>
<gene>
    <name evidence="7" type="ORF">M408DRAFT_303201</name>
</gene>
<dbReference type="InterPro" id="IPR052190">
    <property type="entry name" value="Euk-Arch_PrmC-MTase"/>
</dbReference>
<evidence type="ECO:0000256" key="2">
    <source>
        <dbReference type="ARBA" id="ARBA00006149"/>
    </source>
</evidence>
<dbReference type="PANTHER" id="PTHR45875:SF1">
    <property type="entry name" value="METHYLTRANSFERASE N6AMT1"/>
    <property type="match status" value="1"/>
</dbReference>
<dbReference type="Proteomes" id="UP000054097">
    <property type="component" value="Unassembled WGS sequence"/>
</dbReference>
<dbReference type="STRING" id="933852.A0A0C3BQ04"/>
<evidence type="ECO:0000256" key="5">
    <source>
        <dbReference type="ARBA" id="ARBA00022691"/>
    </source>
</evidence>
<evidence type="ECO:0008006" key="9">
    <source>
        <dbReference type="Google" id="ProtNLM"/>
    </source>
</evidence>
<dbReference type="FunFam" id="3.40.50.150:FF:000077">
    <property type="entry name" value="HemK methyltransferase family member 2"/>
    <property type="match status" value="1"/>
</dbReference>
<name>A0A0C3BQ04_SERVB</name>
<dbReference type="InterPro" id="IPR029063">
    <property type="entry name" value="SAM-dependent_MTases_sf"/>
</dbReference>
<comment type="subcellular location">
    <subcellularLocation>
        <location evidence="1">Nucleus</location>
    </subcellularLocation>
</comment>
<evidence type="ECO:0000256" key="6">
    <source>
        <dbReference type="ARBA" id="ARBA00023242"/>
    </source>
</evidence>
<dbReference type="Gene3D" id="3.40.50.150">
    <property type="entry name" value="Vaccinia Virus protein VP39"/>
    <property type="match status" value="1"/>
</dbReference>
<keyword evidence="6" id="KW-0539">Nucleus</keyword>
<sequence length="210" mass="23500">MIPTPNLSHLTRKDYEHVYEPAEDTFLLLDALEADKDFLRRRNPRICLEIGSGSGCVSAFLGAVVGQNNSLYCCTDINPHASLATQATGQQNNANDHRRYRCLGLVDILIFNPPYVPTEVEEFTLGQQQVDISGAWAGGNDGMNVTEHLLRQVKALLSPSGCFYLVAVSQNKPVEIMQRMEQEYGLLSKTVLSRRAGREHLHVLRFQVQE</sequence>
<evidence type="ECO:0000313" key="7">
    <source>
        <dbReference type="EMBL" id="KIM34149.1"/>
    </source>
</evidence>
<evidence type="ECO:0000256" key="3">
    <source>
        <dbReference type="ARBA" id="ARBA00022603"/>
    </source>
</evidence>
<dbReference type="AlphaFoldDB" id="A0A0C3BQ04"/>
<keyword evidence="3" id="KW-0489">Methyltransferase</keyword>
<keyword evidence="5" id="KW-0949">S-adenosyl-L-methionine</keyword>
<dbReference type="GO" id="GO:0032259">
    <property type="term" value="P:methylation"/>
    <property type="evidence" value="ECO:0007669"/>
    <property type="project" value="UniProtKB-KW"/>
</dbReference>
<dbReference type="GO" id="GO:0035657">
    <property type="term" value="C:eRF1 methyltransferase complex"/>
    <property type="evidence" value="ECO:0007669"/>
    <property type="project" value="TreeGrafter"/>
</dbReference>
<evidence type="ECO:0000313" key="8">
    <source>
        <dbReference type="Proteomes" id="UP000054097"/>
    </source>
</evidence>
<dbReference type="InterPro" id="IPR002052">
    <property type="entry name" value="DNA_methylase_N6_adenine_CS"/>
</dbReference>
<dbReference type="EMBL" id="KN824277">
    <property type="protein sequence ID" value="KIM34149.1"/>
    <property type="molecule type" value="Genomic_DNA"/>
</dbReference>
<reference evidence="8" key="2">
    <citation type="submission" date="2015-01" db="EMBL/GenBank/DDBJ databases">
        <title>Evolutionary Origins and Diversification of the Mycorrhizal Mutualists.</title>
        <authorList>
            <consortium name="DOE Joint Genome Institute"/>
            <consortium name="Mycorrhizal Genomics Consortium"/>
            <person name="Kohler A."/>
            <person name="Kuo A."/>
            <person name="Nagy L.G."/>
            <person name="Floudas D."/>
            <person name="Copeland A."/>
            <person name="Barry K.W."/>
            <person name="Cichocki N."/>
            <person name="Veneault-Fourrey C."/>
            <person name="LaButti K."/>
            <person name="Lindquist E.A."/>
            <person name="Lipzen A."/>
            <person name="Lundell T."/>
            <person name="Morin E."/>
            <person name="Murat C."/>
            <person name="Riley R."/>
            <person name="Ohm R."/>
            <person name="Sun H."/>
            <person name="Tunlid A."/>
            <person name="Henrissat B."/>
            <person name="Grigoriev I.V."/>
            <person name="Hibbett D.S."/>
            <person name="Martin F."/>
        </authorList>
    </citation>
    <scope>NUCLEOTIDE SEQUENCE [LARGE SCALE GENOMIC DNA]</scope>
    <source>
        <strain evidence="8">MAFF 305830</strain>
    </source>
</reference>
<dbReference type="GO" id="GO:0008276">
    <property type="term" value="F:protein methyltransferase activity"/>
    <property type="evidence" value="ECO:0007669"/>
    <property type="project" value="TreeGrafter"/>
</dbReference>
<accession>A0A0C3BQ04</accession>